<gene>
    <name evidence="2" type="ORF">OCV47_14660</name>
</gene>
<accession>A0ABT2SQG9</accession>
<sequence>MRRTIIGLDLEKEHSQISYYSERTGEPESVSIAENQDKYLIPTPDGLLAENGKKQTDELADFIKKCLRYLNPAMEMSEVYMMVTMREIRQPWIFRIRSAAEKLGIPGENLFLQSYRESFFYYVLNQKKELWYRASALFEYNQSHISSWLMKTDSRTKPALVRVLPGEKVELGYPSGRSSEEWDTRRDQKFLELIQNTFREEVVSSTFLIGDSFDKTWAVESLQYLCRKRHVFQGRNLYTKGACYAMCRRLHIGKDLDNYLYASEDMVEYNIGMQMDIRGQNTDYMLISAGINWYEAQCSCEILLKEGKELVLYARSLRGGDASSFSIKLDGLPDRPPKTTRLRLQLEFESATTCRVRIKDLGFGEFFPSSGLTWESVLNME</sequence>
<dbReference type="EMBL" id="JAOQKE010000028">
    <property type="protein sequence ID" value="MCU6726546.1"/>
    <property type="molecule type" value="Genomic_DNA"/>
</dbReference>
<evidence type="ECO:0000259" key="1">
    <source>
        <dbReference type="Pfam" id="PF18980"/>
    </source>
</evidence>
<dbReference type="Proteomes" id="UP001652338">
    <property type="component" value="Unassembled WGS sequence"/>
</dbReference>
<keyword evidence="3" id="KW-1185">Reference proteome</keyword>
<dbReference type="InterPro" id="IPR043770">
    <property type="entry name" value="DUF5716_C"/>
</dbReference>
<name>A0ABT2SQG9_9FIRM</name>
<feature type="domain" description="DUF5716" evidence="1">
    <location>
        <begin position="81"/>
        <end position="379"/>
    </location>
</feature>
<evidence type="ECO:0000313" key="2">
    <source>
        <dbReference type="EMBL" id="MCU6726546.1"/>
    </source>
</evidence>
<comment type="caution">
    <text evidence="2">The sequence shown here is derived from an EMBL/GenBank/DDBJ whole genome shotgun (WGS) entry which is preliminary data.</text>
</comment>
<reference evidence="2 3" key="1">
    <citation type="journal article" date="2021" name="ISME Commun">
        <title>Automated analysis of genomic sequences facilitates high-throughput and comprehensive description of bacteria.</title>
        <authorList>
            <person name="Hitch T.C.A."/>
        </authorList>
    </citation>
    <scope>NUCLEOTIDE SEQUENCE [LARGE SCALE GENOMIC DNA]</scope>
    <source>
        <strain evidence="2 3">Sanger_29</strain>
    </source>
</reference>
<organism evidence="2 3">
    <name type="scientific">Muricoprocola aceti</name>
    <dbReference type="NCBI Taxonomy" id="2981772"/>
    <lineage>
        <taxon>Bacteria</taxon>
        <taxon>Bacillati</taxon>
        <taxon>Bacillota</taxon>
        <taxon>Clostridia</taxon>
        <taxon>Lachnospirales</taxon>
        <taxon>Lachnospiraceae</taxon>
        <taxon>Muricoprocola</taxon>
    </lineage>
</organism>
<dbReference type="RefSeq" id="WP_262655806.1">
    <property type="nucleotide sequence ID" value="NZ_JAOQKE010000028.1"/>
</dbReference>
<dbReference type="Pfam" id="PF18980">
    <property type="entry name" value="DUF5716_C"/>
    <property type="match status" value="1"/>
</dbReference>
<evidence type="ECO:0000313" key="3">
    <source>
        <dbReference type="Proteomes" id="UP001652338"/>
    </source>
</evidence>
<protein>
    <submittedName>
        <fullName evidence="2">DUF5716 family protein</fullName>
    </submittedName>
</protein>
<proteinExistence type="predicted"/>